<dbReference type="PIRSF" id="PIRSF000440">
    <property type="entry name" value="CAT"/>
    <property type="match status" value="1"/>
</dbReference>
<dbReference type="GO" id="GO:0008811">
    <property type="term" value="F:chloramphenicol O-acetyltransferase activity"/>
    <property type="evidence" value="ECO:0007669"/>
    <property type="project" value="InterPro"/>
</dbReference>
<gene>
    <name evidence="3" type="ORF">BET01_01305</name>
</gene>
<dbReference type="PANTHER" id="PTHR38474">
    <property type="entry name" value="SLR0299 PROTEIN"/>
    <property type="match status" value="1"/>
</dbReference>
<keyword evidence="3" id="KW-0808">Transferase</keyword>
<keyword evidence="2" id="KW-0812">Transmembrane</keyword>
<evidence type="ECO:0000313" key="4">
    <source>
        <dbReference type="Proteomes" id="UP000284277"/>
    </source>
</evidence>
<dbReference type="Proteomes" id="UP000284277">
    <property type="component" value="Unassembled WGS sequence"/>
</dbReference>
<dbReference type="InterPro" id="IPR001707">
    <property type="entry name" value="Cmp_AcTrfase"/>
</dbReference>
<sequence length="228" mass="26813">MNNNDNNFTPLDLQSWSRGQMFHYFTQMAPTGFSLTVLLDITIMKKALKERELKFYPAYVWLVTSILNQHIEFKVALKEDVLGYWDTLTPLYPTFHDDNKSISLVWTPYNKSFMEFYRGYLENEKEYGDNRGILAQPLQTLPVNCYTVSCIPWIDFQHFSVHSYESKPYYFPSIEAGKYTTNGEISTMPISITVHHATTDGWHVNCFFEELQILINEPERWLDDDSKK</sequence>
<dbReference type="SUPFAM" id="SSF52777">
    <property type="entry name" value="CoA-dependent acyltransferases"/>
    <property type="match status" value="1"/>
</dbReference>
<dbReference type="OrthoDB" id="9801766at2"/>
<name>A0A419TC52_9FIRM</name>
<dbReference type="InterPro" id="IPR023213">
    <property type="entry name" value="CAT-like_dom_sf"/>
</dbReference>
<keyword evidence="2" id="KW-1133">Transmembrane helix</keyword>
<evidence type="ECO:0000313" key="3">
    <source>
        <dbReference type="EMBL" id="RKD35017.1"/>
    </source>
</evidence>
<organism evidence="3 4">
    <name type="scientific">Lacrimispora algidixylanolytica</name>
    <dbReference type="NCBI Taxonomy" id="94868"/>
    <lineage>
        <taxon>Bacteria</taxon>
        <taxon>Bacillati</taxon>
        <taxon>Bacillota</taxon>
        <taxon>Clostridia</taxon>
        <taxon>Lachnospirales</taxon>
        <taxon>Lachnospiraceae</taxon>
        <taxon>Lacrimispora</taxon>
    </lineage>
</organism>
<protein>
    <submittedName>
        <fullName evidence="3">Chloramphenicol acetyltransferase CAT</fullName>
    </submittedName>
</protein>
<dbReference type="SMART" id="SM01059">
    <property type="entry name" value="CAT"/>
    <property type="match status" value="1"/>
</dbReference>
<dbReference type="Pfam" id="PF00302">
    <property type="entry name" value="CAT"/>
    <property type="match status" value="1"/>
</dbReference>
<keyword evidence="4" id="KW-1185">Reference proteome</keyword>
<dbReference type="PANTHER" id="PTHR38474:SF2">
    <property type="entry name" value="CHLORAMPHENICOL ACETYLTRANSFERASE"/>
    <property type="match status" value="1"/>
</dbReference>
<feature type="transmembrane region" description="Helical" evidence="2">
    <location>
        <begin position="24"/>
        <end position="44"/>
    </location>
</feature>
<proteinExistence type="predicted"/>
<reference evidence="3 4" key="1">
    <citation type="submission" date="2016-08" db="EMBL/GenBank/DDBJ databases">
        <title>A new outlook on sporulation: Clostridium algidixylanolyticum.</title>
        <authorList>
            <person name="Poppleton D.I."/>
            <person name="Gribaldo S."/>
        </authorList>
    </citation>
    <scope>NUCLEOTIDE SEQUENCE [LARGE SCALE GENOMIC DNA]</scope>
    <source>
        <strain evidence="3 4">SPL73</strain>
    </source>
</reference>
<dbReference type="AlphaFoldDB" id="A0A419TC52"/>
<accession>A0A419TC52</accession>
<dbReference type="RefSeq" id="WP_120194955.1">
    <property type="nucleotide sequence ID" value="NZ_MCIA01000001.1"/>
</dbReference>
<keyword evidence="2" id="KW-0472">Membrane</keyword>
<dbReference type="EMBL" id="MCIA01000001">
    <property type="protein sequence ID" value="RKD35017.1"/>
    <property type="molecule type" value="Genomic_DNA"/>
</dbReference>
<dbReference type="Gene3D" id="3.30.559.10">
    <property type="entry name" value="Chloramphenicol acetyltransferase-like domain"/>
    <property type="match status" value="1"/>
</dbReference>
<evidence type="ECO:0000256" key="2">
    <source>
        <dbReference type="SAM" id="Phobius"/>
    </source>
</evidence>
<comment type="caution">
    <text evidence="3">The sequence shown here is derived from an EMBL/GenBank/DDBJ whole genome shotgun (WGS) entry which is preliminary data.</text>
</comment>
<evidence type="ECO:0000256" key="1">
    <source>
        <dbReference type="PIRSR" id="PIRSR000440-1"/>
    </source>
</evidence>
<feature type="active site" description="Proton acceptor" evidence="1">
    <location>
        <position position="196"/>
    </location>
</feature>